<dbReference type="Gene3D" id="3.40.50.720">
    <property type="entry name" value="NAD(P)-binding Rossmann-like Domain"/>
    <property type="match status" value="1"/>
</dbReference>
<protein>
    <recommendedName>
        <fullName evidence="4">NmrA-like domain-containing protein</fullName>
    </recommendedName>
</protein>
<dbReference type="OrthoDB" id="9974981at2759"/>
<dbReference type="AlphaFoldDB" id="W9VQD6"/>
<evidence type="ECO:0000313" key="6">
    <source>
        <dbReference type="Proteomes" id="UP000019471"/>
    </source>
</evidence>
<dbReference type="InterPro" id="IPR051609">
    <property type="entry name" value="NmrA/Isoflavone_reductase-like"/>
</dbReference>
<feature type="non-terminal residue" evidence="5">
    <location>
        <position position="1"/>
    </location>
</feature>
<dbReference type="HOGENOM" id="CLU_2102643_0_0_1"/>
<organism evidence="5 6">
    <name type="scientific">Cladophialophora psammophila CBS 110553</name>
    <dbReference type="NCBI Taxonomy" id="1182543"/>
    <lineage>
        <taxon>Eukaryota</taxon>
        <taxon>Fungi</taxon>
        <taxon>Dikarya</taxon>
        <taxon>Ascomycota</taxon>
        <taxon>Pezizomycotina</taxon>
        <taxon>Eurotiomycetes</taxon>
        <taxon>Chaetothyriomycetidae</taxon>
        <taxon>Chaetothyriales</taxon>
        <taxon>Herpotrichiellaceae</taxon>
        <taxon>Cladophialophora</taxon>
    </lineage>
</organism>
<dbReference type="SUPFAM" id="SSF51735">
    <property type="entry name" value="NAD(P)-binding Rossmann-fold domains"/>
    <property type="match status" value="1"/>
</dbReference>
<dbReference type="Pfam" id="PF05368">
    <property type="entry name" value="NmrA"/>
    <property type="match status" value="1"/>
</dbReference>
<evidence type="ECO:0000313" key="5">
    <source>
        <dbReference type="EMBL" id="EXJ57773.1"/>
    </source>
</evidence>
<evidence type="ECO:0000259" key="4">
    <source>
        <dbReference type="Pfam" id="PF05368"/>
    </source>
</evidence>
<dbReference type="STRING" id="1182543.W9VQD6"/>
<dbReference type="GO" id="GO:0016491">
    <property type="term" value="F:oxidoreductase activity"/>
    <property type="evidence" value="ECO:0007669"/>
    <property type="project" value="UniProtKB-KW"/>
</dbReference>
<keyword evidence="6" id="KW-1185">Reference proteome</keyword>
<accession>W9VQD6</accession>
<sequence length="116" mass="13187">VSVVSRKSTTRKLPGGVAQLKTDYSRDSLVAVHSGQDVVISTIAWRAFMHQIRLVDAVIKVGVKRFIPSEFWSNTSNEVGLSLVFYCDQKNKVRQQFGQQKRSNRMDRDLQQAFSL</sequence>
<evidence type="ECO:0000256" key="1">
    <source>
        <dbReference type="ARBA" id="ARBA00022857"/>
    </source>
</evidence>
<name>W9VQD6_9EURO</name>
<dbReference type="PANTHER" id="PTHR47706:SF9">
    <property type="entry name" value="NMRA-LIKE DOMAIN-CONTAINING PROTEIN-RELATED"/>
    <property type="match status" value="1"/>
</dbReference>
<dbReference type="InterPro" id="IPR036291">
    <property type="entry name" value="NAD(P)-bd_dom_sf"/>
</dbReference>
<gene>
    <name evidence="5" type="ORF">A1O5_12331</name>
</gene>
<feature type="non-terminal residue" evidence="5">
    <location>
        <position position="116"/>
    </location>
</feature>
<keyword evidence="1" id="KW-0521">NADP</keyword>
<evidence type="ECO:0000256" key="2">
    <source>
        <dbReference type="ARBA" id="ARBA00023002"/>
    </source>
</evidence>
<feature type="domain" description="NmrA-like" evidence="4">
    <location>
        <begin position="23"/>
        <end position="96"/>
    </location>
</feature>
<dbReference type="InterPro" id="IPR008030">
    <property type="entry name" value="NmrA-like"/>
</dbReference>
<dbReference type="Proteomes" id="UP000019471">
    <property type="component" value="Unassembled WGS sequence"/>
</dbReference>
<feature type="region of interest" description="Disordered" evidence="3">
    <location>
        <begin position="97"/>
        <end position="116"/>
    </location>
</feature>
<dbReference type="GeneID" id="19197017"/>
<dbReference type="EMBL" id="AMGX01000033">
    <property type="protein sequence ID" value="EXJ57773.1"/>
    <property type="molecule type" value="Genomic_DNA"/>
</dbReference>
<dbReference type="RefSeq" id="XP_007751090.1">
    <property type="nucleotide sequence ID" value="XM_007752900.1"/>
</dbReference>
<comment type="caution">
    <text evidence="5">The sequence shown here is derived from an EMBL/GenBank/DDBJ whole genome shotgun (WGS) entry which is preliminary data.</text>
</comment>
<dbReference type="PANTHER" id="PTHR47706">
    <property type="entry name" value="NMRA-LIKE FAMILY PROTEIN"/>
    <property type="match status" value="1"/>
</dbReference>
<evidence type="ECO:0000256" key="3">
    <source>
        <dbReference type="SAM" id="MobiDB-lite"/>
    </source>
</evidence>
<keyword evidence="2" id="KW-0560">Oxidoreductase</keyword>
<proteinExistence type="predicted"/>
<reference evidence="5 6" key="1">
    <citation type="submission" date="2013-03" db="EMBL/GenBank/DDBJ databases">
        <title>The Genome Sequence of Cladophialophora psammophila CBS 110553.</title>
        <authorList>
            <consortium name="The Broad Institute Genomics Platform"/>
            <person name="Cuomo C."/>
            <person name="de Hoog S."/>
            <person name="Gorbushina A."/>
            <person name="Walker B."/>
            <person name="Young S.K."/>
            <person name="Zeng Q."/>
            <person name="Gargeya S."/>
            <person name="Fitzgerald M."/>
            <person name="Haas B."/>
            <person name="Abouelleil A."/>
            <person name="Allen A.W."/>
            <person name="Alvarado L."/>
            <person name="Arachchi H.M."/>
            <person name="Berlin A.M."/>
            <person name="Chapman S.B."/>
            <person name="Gainer-Dewar J."/>
            <person name="Goldberg J."/>
            <person name="Griggs A."/>
            <person name="Gujja S."/>
            <person name="Hansen M."/>
            <person name="Howarth C."/>
            <person name="Imamovic A."/>
            <person name="Ireland A."/>
            <person name="Larimer J."/>
            <person name="McCowan C."/>
            <person name="Murphy C."/>
            <person name="Pearson M."/>
            <person name="Poon T.W."/>
            <person name="Priest M."/>
            <person name="Roberts A."/>
            <person name="Saif S."/>
            <person name="Shea T."/>
            <person name="Sisk P."/>
            <person name="Sykes S."/>
            <person name="Wortman J."/>
            <person name="Nusbaum C."/>
            <person name="Birren B."/>
        </authorList>
    </citation>
    <scope>NUCLEOTIDE SEQUENCE [LARGE SCALE GENOMIC DNA]</scope>
    <source>
        <strain evidence="5 6">CBS 110553</strain>
    </source>
</reference>